<dbReference type="AlphaFoldDB" id="A0A1F7I5K5"/>
<evidence type="ECO:0000259" key="1">
    <source>
        <dbReference type="Pfam" id="PF01048"/>
    </source>
</evidence>
<dbReference type="PANTHER" id="PTHR43691">
    <property type="entry name" value="URIDINE PHOSPHORYLASE"/>
    <property type="match status" value="1"/>
</dbReference>
<name>A0A1F7I5K5_9BACT</name>
<dbReference type="GO" id="GO:0009116">
    <property type="term" value="P:nucleoside metabolic process"/>
    <property type="evidence" value="ECO:0007669"/>
    <property type="project" value="InterPro"/>
</dbReference>
<gene>
    <name evidence="2" type="ORF">A3F03_03855</name>
</gene>
<dbReference type="Gene3D" id="3.40.50.1580">
    <property type="entry name" value="Nucleoside phosphorylase domain"/>
    <property type="match status" value="1"/>
</dbReference>
<evidence type="ECO:0000313" key="3">
    <source>
        <dbReference type="Proteomes" id="UP000176803"/>
    </source>
</evidence>
<comment type="caution">
    <text evidence="2">The sequence shown here is derived from an EMBL/GenBank/DDBJ whole genome shotgun (WGS) entry which is preliminary data.</text>
</comment>
<dbReference type="InterPro" id="IPR035994">
    <property type="entry name" value="Nucleoside_phosphorylase_sf"/>
</dbReference>
<dbReference type="Proteomes" id="UP000176803">
    <property type="component" value="Unassembled WGS sequence"/>
</dbReference>
<feature type="domain" description="Nucleoside phosphorylase" evidence="1">
    <location>
        <begin position="30"/>
        <end position="230"/>
    </location>
</feature>
<reference evidence="2 3" key="1">
    <citation type="journal article" date="2016" name="Nat. Commun.">
        <title>Thousands of microbial genomes shed light on interconnected biogeochemical processes in an aquifer system.</title>
        <authorList>
            <person name="Anantharaman K."/>
            <person name="Brown C.T."/>
            <person name="Hug L.A."/>
            <person name="Sharon I."/>
            <person name="Castelle C.J."/>
            <person name="Probst A.J."/>
            <person name="Thomas B.C."/>
            <person name="Singh A."/>
            <person name="Wilkins M.J."/>
            <person name="Karaoz U."/>
            <person name="Brodie E.L."/>
            <person name="Williams K.H."/>
            <person name="Hubbard S.S."/>
            <person name="Banfield J.F."/>
        </authorList>
    </citation>
    <scope>NUCLEOTIDE SEQUENCE [LARGE SCALE GENOMIC DNA]</scope>
</reference>
<evidence type="ECO:0000313" key="2">
    <source>
        <dbReference type="EMBL" id="OGK38636.1"/>
    </source>
</evidence>
<dbReference type="GO" id="GO:0003824">
    <property type="term" value="F:catalytic activity"/>
    <property type="evidence" value="ECO:0007669"/>
    <property type="project" value="InterPro"/>
</dbReference>
<dbReference type="InterPro" id="IPR000845">
    <property type="entry name" value="Nucleoside_phosphorylase_d"/>
</dbReference>
<organism evidence="2 3">
    <name type="scientific">Candidatus Roizmanbacteria bacterium RIFCSPHIGHO2_12_FULL_41_11</name>
    <dbReference type="NCBI Taxonomy" id="1802052"/>
    <lineage>
        <taxon>Bacteria</taxon>
        <taxon>Candidatus Roizmaniibacteriota</taxon>
    </lineage>
</organism>
<protein>
    <submittedName>
        <fullName evidence="2">Uridine phosphorylase</fullName>
    </submittedName>
</protein>
<dbReference type="PANTHER" id="PTHR43691:SF13">
    <property type="entry name" value="URIDINE PHOSPHORYLASE"/>
    <property type="match status" value="1"/>
</dbReference>
<dbReference type="SUPFAM" id="SSF53167">
    <property type="entry name" value="Purine and uridine phosphorylases"/>
    <property type="match status" value="1"/>
</dbReference>
<accession>A0A1F7I5K5</accession>
<dbReference type="Pfam" id="PF01048">
    <property type="entry name" value="PNP_UDP_1"/>
    <property type="match status" value="1"/>
</dbReference>
<sequence length="277" mass="30208">MKSIASANQPMLSGKQYHINCGPGDVASTVLIPGDPKRVQKIAALWDKSKEVAYHREYHTMTGSYQGVPLSCTSSGIGSPAIAIAIEELSRIGVETFIRVGSTGGIQPGQNLGDLVISTAAVRLDGASRDYVMIEYPAVASYEVVMALIEASEELGEKYHVGVTASTDTFYTGQGRPGYRNYLPSHKQQLFTDLQKVGVQNFEMETSCLFTLANIFGKRAGSICFLVANRVTNEFNITPEMARRAGLVASRATVILAGWDKAKRLKNKKYFFPKLLK</sequence>
<dbReference type="GO" id="GO:0005829">
    <property type="term" value="C:cytosol"/>
    <property type="evidence" value="ECO:0007669"/>
    <property type="project" value="TreeGrafter"/>
</dbReference>
<dbReference type="EMBL" id="MGAC01000006">
    <property type="protein sequence ID" value="OGK38636.1"/>
    <property type="molecule type" value="Genomic_DNA"/>
</dbReference>
<dbReference type="CDD" id="cd17767">
    <property type="entry name" value="UP_EcUdp-like"/>
    <property type="match status" value="1"/>
</dbReference>
<proteinExistence type="predicted"/>